<organism evidence="1 2">
    <name type="scientific">candidate division WS6 bacterium GW2011_GWA2_37_6</name>
    <dbReference type="NCBI Taxonomy" id="1619087"/>
    <lineage>
        <taxon>Bacteria</taxon>
        <taxon>Candidatus Dojkabacteria</taxon>
    </lineage>
</organism>
<evidence type="ECO:0000313" key="2">
    <source>
        <dbReference type="Proteomes" id="UP000034852"/>
    </source>
</evidence>
<dbReference type="EMBL" id="LBTH01000041">
    <property type="protein sequence ID" value="KKQ34934.1"/>
    <property type="molecule type" value="Genomic_DNA"/>
</dbReference>
<evidence type="ECO:0000313" key="1">
    <source>
        <dbReference type="EMBL" id="KKQ34934.1"/>
    </source>
</evidence>
<gene>
    <name evidence="1" type="ORF">US52_C0041G0005</name>
</gene>
<dbReference type="AlphaFoldDB" id="A0A0G0JDS9"/>
<accession>A0A0G0JDS9</accession>
<name>A0A0G0JDS9_9BACT</name>
<sequence length="234" mass="27026">MLLSAIYYKYILQQPYYTNTESLTYSTPPTVFKLEQELSDLNNLFSEDGIIGSLNWTYQIDIRPEKTFVRIFGCLQDEYLDTLEPQTALEDRHISSHTNILNKENIYKKQGILDDDANLCLYASLEIDHNHPQIIKSGRYDTRNLITGTGVTTRFYNALEEILARSGFTLLFGLNNSVNEDFYINKLHRILFDDAPEHIQAAIRPLLDATEEKWFCTVKALNPTGYGRSFHQVI</sequence>
<proteinExistence type="predicted"/>
<protein>
    <submittedName>
        <fullName evidence="1">Uncharacterized protein</fullName>
    </submittedName>
</protein>
<comment type="caution">
    <text evidence="1">The sequence shown here is derived from an EMBL/GenBank/DDBJ whole genome shotgun (WGS) entry which is preliminary data.</text>
</comment>
<reference evidence="1 2" key="1">
    <citation type="journal article" date="2015" name="Nature">
        <title>rRNA introns, odd ribosomes, and small enigmatic genomes across a large radiation of phyla.</title>
        <authorList>
            <person name="Brown C.T."/>
            <person name="Hug L.A."/>
            <person name="Thomas B.C."/>
            <person name="Sharon I."/>
            <person name="Castelle C.J."/>
            <person name="Singh A."/>
            <person name="Wilkins M.J."/>
            <person name="Williams K.H."/>
            <person name="Banfield J.F."/>
        </authorList>
    </citation>
    <scope>NUCLEOTIDE SEQUENCE [LARGE SCALE GENOMIC DNA]</scope>
</reference>
<dbReference type="Proteomes" id="UP000034852">
    <property type="component" value="Unassembled WGS sequence"/>
</dbReference>